<evidence type="ECO:0000259" key="6">
    <source>
        <dbReference type="Pfam" id="PF04932"/>
    </source>
</evidence>
<keyword evidence="8" id="KW-1185">Reference proteome</keyword>
<dbReference type="AlphaFoldDB" id="A0A2U1TEW4"/>
<evidence type="ECO:0000256" key="5">
    <source>
        <dbReference type="SAM" id="Phobius"/>
    </source>
</evidence>
<evidence type="ECO:0000256" key="4">
    <source>
        <dbReference type="ARBA" id="ARBA00023136"/>
    </source>
</evidence>
<dbReference type="RefSeq" id="WP_108962711.1">
    <property type="nucleotide sequence ID" value="NZ_QEFB01000005.1"/>
</dbReference>
<comment type="subcellular location">
    <subcellularLocation>
        <location evidence="1">Membrane</location>
        <topology evidence="1">Multi-pass membrane protein</topology>
    </subcellularLocation>
</comment>
<feature type="transmembrane region" description="Helical" evidence="5">
    <location>
        <begin position="393"/>
        <end position="413"/>
    </location>
</feature>
<proteinExistence type="predicted"/>
<protein>
    <submittedName>
        <fullName evidence="7">Exopolysaccharide production protein</fullName>
    </submittedName>
</protein>
<evidence type="ECO:0000256" key="2">
    <source>
        <dbReference type="ARBA" id="ARBA00022692"/>
    </source>
</evidence>
<keyword evidence="4 5" id="KW-0472">Membrane</keyword>
<organism evidence="7 8">
    <name type="scientific">Mycetocola zhujimingii</name>
    <dbReference type="NCBI Taxonomy" id="2079792"/>
    <lineage>
        <taxon>Bacteria</taxon>
        <taxon>Bacillati</taxon>
        <taxon>Actinomycetota</taxon>
        <taxon>Actinomycetes</taxon>
        <taxon>Micrococcales</taxon>
        <taxon>Microbacteriaceae</taxon>
        <taxon>Mycetocola</taxon>
    </lineage>
</organism>
<keyword evidence="2 5" id="KW-0812">Transmembrane</keyword>
<feature type="transmembrane region" description="Helical" evidence="5">
    <location>
        <begin position="235"/>
        <end position="252"/>
    </location>
</feature>
<dbReference type="PANTHER" id="PTHR37422:SF17">
    <property type="entry name" value="O-ANTIGEN LIGASE"/>
    <property type="match status" value="1"/>
</dbReference>
<dbReference type="Proteomes" id="UP000244962">
    <property type="component" value="Unassembled WGS sequence"/>
</dbReference>
<evidence type="ECO:0000256" key="1">
    <source>
        <dbReference type="ARBA" id="ARBA00004141"/>
    </source>
</evidence>
<dbReference type="GO" id="GO:0016020">
    <property type="term" value="C:membrane"/>
    <property type="evidence" value="ECO:0007669"/>
    <property type="project" value="UniProtKB-SubCell"/>
</dbReference>
<gene>
    <name evidence="7" type="ORF">DF223_07355</name>
</gene>
<feature type="transmembrane region" description="Helical" evidence="5">
    <location>
        <begin position="42"/>
        <end position="63"/>
    </location>
</feature>
<evidence type="ECO:0000256" key="3">
    <source>
        <dbReference type="ARBA" id="ARBA00022989"/>
    </source>
</evidence>
<feature type="domain" description="O-antigen ligase-related" evidence="6">
    <location>
        <begin position="220"/>
        <end position="364"/>
    </location>
</feature>
<sequence>MTTSPVLPPVALSTERLWATGIGSLALVIAFAGDGIRNLVTIWGFGALSIVVALACVLMIIRVRPRLDRSRLPKALIAFLSFALLSAAWSAYPQATLLTLAGTLLTTIVGVYLALVLDWTELVRALANALKWVLGLSLLFELWVALIVRAPVLPLFVDFGDEKPPLLAMWSRNLLFEGGRIQGILGNSNLLAVIALLGIITFGLQLAAGSVRRGWGIAWLALALVIFSLTRSSTMIVAALAAAIVLGAVLLIRRSPSPRARAGVYVGLAALGAAAIAFVALFSNLALALLGKSEDLTGRLTIWKTVIGLAEERPWIGWGYSSPWIPWAEPFDGLIIRRGVEQLHAHNAWLDVWLQLGVVGVALFTAVIVSVLWRSWFAAVDRPRFDLRDDRPYTVLSLLPILITVVLVVQSVAESRILIESGWVLIVALALKTKQHPVMDAVARAHLTPVIAAETR</sequence>
<reference evidence="8" key="1">
    <citation type="submission" date="2018-04" db="EMBL/GenBank/DDBJ databases">
        <authorList>
            <person name="Liu S."/>
            <person name="Wang Z."/>
            <person name="Li J."/>
        </authorList>
    </citation>
    <scope>NUCLEOTIDE SEQUENCE [LARGE SCALE GENOMIC DNA]</scope>
    <source>
        <strain evidence="8">622</strain>
    </source>
</reference>
<feature type="transmembrane region" description="Helical" evidence="5">
    <location>
        <begin position="184"/>
        <end position="204"/>
    </location>
</feature>
<name>A0A2U1TEW4_9MICO</name>
<dbReference type="Pfam" id="PF04932">
    <property type="entry name" value="Wzy_C"/>
    <property type="match status" value="1"/>
</dbReference>
<feature type="transmembrane region" description="Helical" evidence="5">
    <location>
        <begin position="75"/>
        <end position="92"/>
    </location>
</feature>
<evidence type="ECO:0000313" key="7">
    <source>
        <dbReference type="EMBL" id="PWC07422.1"/>
    </source>
</evidence>
<feature type="transmembrane region" description="Helical" evidence="5">
    <location>
        <begin position="352"/>
        <end position="373"/>
    </location>
</feature>
<dbReference type="InterPro" id="IPR007016">
    <property type="entry name" value="O-antigen_ligase-rel_domated"/>
</dbReference>
<feature type="transmembrane region" description="Helical" evidence="5">
    <location>
        <begin position="264"/>
        <end position="290"/>
    </location>
</feature>
<evidence type="ECO:0000313" key="8">
    <source>
        <dbReference type="Proteomes" id="UP000244962"/>
    </source>
</evidence>
<dbReference type="EMBL" id="QEFB01000005">
    <property type="protein sequence ID" value="PWC07422.1"/>
    <property type="molecule type" value="Genomic_DNA"/>
</dbReference>
<feature type="transmembrane region" description="Helical" evidence="5">
    <location>
        <begin position="98"/>
        <end position="117"/>
    </location>
</feature>
<feature type="transmembrane region" description="Helical" evidence="5">
    <location>
        <begin position="129"/>
        <end position="148"/>
    </location>
</feature>
<dbReference type="PANTHER" id="PTHR37422">
    <property type="entry name" value="TEICHURONIC ACID BIOSYNTHESIS PROTEIN TUAE"/>
    <property type="match status" value="1"/>
</dbReference>
<dbReference type="InterPro" id="IPR051533">
    <property type="entry name" value="WaaL-like"/>
</dbReference>
<keyword evidence="3 5" id="KW-1133">Transmembrane helix</keyword>
<comment type="caution">
    <text evidence="7">The sequence shown here is derived from an EMBL/GenBank/DDBJ whole genome shotgun (WGS) entry which is preliminary data.</text>
</comment>
<feature type="transmembrane region" description="Helical" evidence="5">
    <location>
        <begin position="211"/>
        <end position="229"/>
    </location>
</feature>
<accession>A0A2U1TEW4</accession>